<dbReference type="EMBL" id="JAPNMI010000006">
    <property type="protein sequence ID" value="MCY0790407.1"/>
    <property type="molecule type" value="Genomic_DNA"/>
</dbReference>
<dbReference type="Gene3D" id="2.60.40.1090">
    <property type="entry name" value="Fimbrial-type adhesion domain"/>
    <property type="match status" value="1"/>
</dbReference>
<evidence type="ECO:0000256" key="4">
    <source>
        <dbReference type="ARBA" id="ARBA00023263"/>
    </source>
</evidence>
<evidence type="ECO:0000256" key="3">
    <source>
        <dbReference type="ARBA" id="ARBA00022729"/>
    </source>
</evidence>
<name>A0A9Q4GS92_MORMO</name>
<comment type="subcellular location">
    <subcellularLocation>
        <location evidence="1">Fimbrium</location>
    </subcellularLocation>
</comment>
<dbReference type="InterPro" id="IPR000259">
    <property type="entry name" value="Adhesion_dom_fimbrial"/>
</dbReference>
<sequence length="351" mass="37673">MMFFQFRILCGAGFFFWLTAGGILSASAGETCVLITPETTIRIPGDVITAAHHVPVGGVIGEAIVSDSIDVYQCRIDPGKNIEFVLVGGMPGNRTQNASGHTIYELSGGIGYSLGAVVDHPECLRSQRYVDGRDSPDNNSANKRLCTISSGMNGLQPYRVRATVTLYKLAPEMSSHHPGGYLGEFAMRIGEQWAGSVYGVPETKLHLSGFAVRQNSCDLDPQTETDVDLGTVSRTDFSGKGSVAPGSVRNLTIALRCSKLTQADIRLSGNVFAAKNSPGTLKLTRQKGSAAGVGVRLLHNGSPVTFGESFLFDEITAERAVLRLQAAFVQTRDIIEPGTAETILHYTIRYL</sequence>
<dbReference type="AlphaFoldDB" id="A0A9Q4GS92"/>
<comment type="caution">
    <text evidence="6">The sequence shown here is derived from an EMBL/GenBank/DDBJ whole genome shotgun (WGS) entry which is preliminary data.</text>
</comment>
<dbReference type="SUPFAM" id="SSF49401">
    <property type="entry name" value="Bacterial adhesins"/>
    <property type="match status" value="1"/>
</dbReference>
<evidence type="ECO:0000256" key="1">
    <source>
        <dbReference type="ARBA" id="ARBA00004561"/>
    </source>
</evidence>
<evidence type="ECO:0000259" key="5">
    <source>
        <dbReference type="Pfam" id="PF00419"/>
    </source>
</evidence>
<accession>A0A9Q4GS92</accession>
<dbReference type="InterPro" id="IPR050263">
    <property type="entry name" value="Bact_Fimbrial_Adh_Pro"/>
</dbReference>
<gene>
    <name evidence="6" type="ORF">N0392_12015</name>
</gene>
<evidence type="ECO:0000256" key="2">
    <source>
        <dbReference type="ARBA" id="ARBA00006671"/>
    </source>
</evidence>
<evidence type="ECO:0000313" key="6">
    <source>
        <dbReference type="EMBL" id="MCY0790407.1"/>
    </source>
</evidence>
<dbReference type="GO" id="GO:0043709">
    <property type="term" value="P:cell adhesion involved in single-species biofilm formation"/>
    <property type="evidence" value="ECO:0007669"/>
    <property type="project" value="TreeGrafter"/>
</dbReference>
<dbReference type="GO" id="GO:0009289">
    <property type="term" value="C:pilus"/>
    <property type="evidence" value="ECO:0007669"/>
    <property type="project" value="UniProtKB-SubCell"/>
</dbReference>
<keyword evidence="3" id="KW-0732">Signal</keyword>
<keyword evidence="4" id="KW-0281">Fimbrium</keyword>
<reference evidence="6" key="1">
    <citation type="submission" date="2022-08" db="EMBL/GenBank/DDBJ databases">
        <authorList>
            <person name="Dale J.L."/>
        </authorList>
    </citation>
    <scope>NUCLEOTIDE SEQUENCE</scope>
    <source>
        <strain evidence="6">2022EL-00758</strain>
    </source>
</reference>
<dbReference type="Pfam" id="PF00419">
    <property type="entry name" value="Fimbrial"/>
    <property type="match status" value="1"/>
</dbReference>
<dbReference type="InterPro" id="IPR008966">
    <property type="entry name" value="Adhesion_dom_sf"/>
</dbReference>
<comment type="similarity">
    <text evidence="2">Belongs to the fimbrial protein family.</text>
</comment>
<dbReference type="InterPro" id="IPR036937">
    <property type="entry name" value="Adhesion_dom_fimbrial_sf"/>
</dbReference>
<feature type="domain" description="Fimbrial-type adhesion" evidence="5">
    <location>
        <begin position="211"/>
        <end position="350"/>
    </location>
</feature>
<evidence type="ECO:0000313" key="7">
    <source>
        <dbReference type="Proteomes" id="UP001076655"/>
    </source>
</evidence>
<organism evidence="6 7">
    <name type="scientific">Morganella morganii</name>
    <name type="common">Proteus morganii</name>
    <dbReference type="NCBI Taxonomy" id="582"/>
    <lineage>
        <taxon>Bacteria</taxon>
        <taxon>Pseudomonadati</taxon>
        <taxon>Pseudomonadota</taxon>
        <taxon>Gammaproteobacteria</taxon>
        <taxon>Enterobacterales</taxon>
        <taxon>Morganellaceae</taxon>
        <taxon>Morganella</taxon>
    </lineage>
</organism>
<protein>
    <submittedName>
        <fullName evidence="6">Fimbrial protein</fullName>
    </submittedName>
</protein>
<dbReference type="PANTHER" id="PTHR33420:SF3">
    <property type="entry name" value="FIMBRIAL SUBUNIT ELFA"/>
    <property type="match status" value="1"/>
</dbReference>
<dbReference type="Proteomes" id="UP001076655">
    <property type="component" value="Unassembled WGS sequence"/>
</dbReference>
<proteinExistence type="inferred from homology"/>
<dbReference type="PANTHER" id="PTHR33420">
    <property type="entry name" value="FIMBRIAL SUBUNIT ELFA-RELATED"/>
    <property type="match status" value="1"/>
</dbReference>
<dbReference type="RefSeq" id="WP_260250148.1">
    <property type="nucleotide sequence ID" value="NZ_JALMEJ010000017.1"/>
</dbReference>